<dbReference type="GO" id="GO:0046872">
    <property type="term" value="F:metal ion binding"/>
    <property type="evidence" value="ECO:0007669"/>
    <property type="project" value="UniProtKB-KW"/>
</dbReference>
<dbReference type="Gene3D" id="3.40.630.10">
    <property type="entry name" value="Zn peptidases"/>
    <property type="match status" value="1"/>
</dbReference>
<dbReference type="InterPro" id="IPR036264">
    <property type="entry name" value="Bact_exopeptidase_dim_dom"/>
</dbReference>
<keyword evidence="1" id="KW-0479">Metal-binding</keyword>
<reference evidence="6 7" key="1">
    <citation type="submission" date="2016-10" db="EMBL/GenBank/DDBJ databases">
        <authorList>
            <person name="de Groot N.N."/>
        </authorList>
    </citation>
    <scope>NUCLEOTIDE SEQUENCE [LARGE SCALE GENOMIC DNA]</scope>
    <source>
        <strain evidence="6 7">CGMCC 1.9157</strain>
    </source>
</reference>
<feature type="active site" evidence="3">
    <location>
        <position position="114"/>
    </location>
</feature>
<keyword evidence="6" id="KW-0121">Carboxypeptidase</keyword>
<sequence>MGKWGSHFPFNSHSQRVKSTGTPLGTGLKETNMNRTPLDIESYLKDLETLVNIDSGSHDRAGVLKVSEFFTEEFSKLGWQVSSHEVDDALAPCLEMRSPNAEDTFDILILGHVDTVFPKGTAAERPFRIEDGRAYGPGVMDMKAGDLFALYLARALHESGEDMPSICVAFNSHEEIGSRKARPWIEALAAKSKRAFILEPARANGDLVYERKGCSRYHLAFHGKAAHSGVDPQNGASAVNELAHWVIELHKLTDFDEGLNLNAGLVSGGTSVNAIAERAEAEVDVRLVTLEQAQRVQDRIDAMQKAPFTDGVRVDVSGGMTRPPMNATEETKALCSRIDAIAKPLDIQFGWQKTGGGSDGNFTASLGLPTIDGMGPIGGRAHSREEYLEVDSIAERFALLVEIVRDFKNS</sequence>
<dbReference type="CDD" id="cd03885">
    <property type="entry name" value="M20_CPDG2"/>
    <property type="match status" value="1"/>
</dbReference>
<dbReference type="InterPro" id="IPR011650">
    <property type="entry name" value="Peptidase_M20_dimer"/>
</dbReference>
<dbReference type="Pfam" id="PF01546">
    <property type="entry name" value="Peptidase_M20"/>
    <property type="match status" value="1"/>
</dbReference>
<evidence type="ECO:0000313" key="7">
    <source>
        <dbReference type="Proteomes" id="UP000199236"/>
    </source>
</evidence>
<dbReference type="PIRSF" id="PIRSF037238">
    <property type="entry name" value="Carboxypeptidase_G2"/>
    <property type="match status" value="1"/>
</dbReference>
<protein>
    <submittedName>
        <fullName evidence="6">Glutamate carboxypeptidase</fullName>
    </submittedName>
</protein>
<dbReference type="PANTHER" id="PTHR43808">
    <property type="entry name" value="ACETYLORNITHINE DEACETYLASE"/>
    <property type="match status" value="1"/>
</dbReference>
<evidence type="ECO:0000313" key="6">
    <source>
        <dbReference type="EMBL" id="SFO43122.1"/>
    </source>
</evidence>
<evidence type="ECO:0000256" key="1">
    <source>
        <dbReference type="ARBA" id="ARBA00022723"/>
    </source>
</evidence>
<feature type="active site" description="Proton acceptor" evidence="3">
    <location>
        <position position="174"/>
    </location>
</feature>
<dbReference type="InterPro" id="IPR017150">
    <property type="entry name" value="Pept_M20_glutamate_carboxypep"/>
</dbReference>
<organism evidence="6 7">
    <name type="scientific">Cohaesibacter marisflavi</name>
    <dbReference type="NCBI Taxonomy" id="655353"/>
    <lineage>
        <taxon>Bacteria</taxon>
        <taxon>Pseudomonadati</taxon>
        <taxon>Pseudomonadota</taxon>
        <taxon>Alphaproteobacteria</taxon>
        <taxon>Hyphomicrobiales</taxon>
        <taxon>Cohaesibacteraceae</taxon>
    </lineage>
</organism>
<dbReference type="Gene3D" id="3.30.70.360">
    <property type="match status" value="1"/>
</dbReference>
<proteinExistence type="predicted"/>
<dbReference type="PANTHER" id="PTHR43808:SF9">
    <property type="entry name" value="BLL0789 PROTEIN"/>
    <property type="match status" value="1"/>
</dbReference>
<evidence type="ECO:0000256" key="4">
    <source>
        <dbReference type="SAM" id="MobiDB-lite"/>
    </source>
</evidence>
<dbReference type="SUPFAM" id="SSF53187">
    <property type="entry name" value="Zn-dependent exopeptidases"/>
    <property type="match status" value="1"/>
</dbReference>
<dbReference type="EMBL" id="FOVR01000006">
    <property type="protein sequence ID" value="SFO43122.1"/>
    <property type="molecule type" value="Genomic_DNA"/>
</dbReference>
<gene>
    <name evidence="6" type="ORF">SAMN04488056_10621</name>
</gene>
<dbReference type="Proteomes" id="UP000199236">
    <property type="component" value="Unassembled WGS sequence"/>
</dbReference>
<dbReference type="AlphaFoldDB" id="A0A1I5H4F0"/>
<dbReference type="STRING" id="655353.SAMN04488056_10621"/>
<keyword evidence="6" id="KW-0645">Protease</keyword>
<dbReference type="GO" id="GO:0004180">
    <property type="term" value="F:carboxypeptidase activity"/>
    <property type="evidence" value="ECO:0007669"/>
    <property type="project" value="UniProtKB-KW"/>
</dbReference>
<accession>A0A1I5H4F0</accession>
<dbReference type="Pfam" id="PF07687">
    <property type="entry name" value="M20_dimer"/>
    <property type="match status" value="1"/>
</dbReference>
<dbReference type="InterPro" id="IPR002933">
    <property type="entry name" value="Peptidase_M20"/>
</dbReference>
<feature type="domain" description="Peptidase M20 dimerisation" evidence="5">
    <location>
        <begin position="209"/>
        <end position="303"/>
    </location>
</feature>
<feature type="region of interest" description="Disordered" evidence="4">
    <location>
        <begin position="11"/>
        <end position="32"/>
    </location>
</feature>
<keyword evidence="7" id="KW-1185">Reference proteome</keyword>
<dbReference type="SUPFAM" id="SSF55031">
    <property type="entry name" value="Bacterial exopeptidase dimerisation domain"/>
    <property type="match status" value="1"/>
</dbReference>
<dbReference type="InterPro" id="IPR050072">
    <property type="entry name" value="Peptidase_M20A"/>
</dbReference>
<evidence type="ECO:0000259" key="5">
    <source>
        <dbReference type="Pfam" id="PF07687"/>
    </source>
</evidence>
<evidence type="ECO:0000256" key="3">
    <source>
        <dbReference type="PIRSR" id="PIRSR037238-1"/>
    </source>
</evidence>
<keyword evidence="2" id="KW-0378">Hydrolase</keyword>
<evidence type="ECO:0000256" key="2">
    <source>
        <dbReference type="ARBA" id="ARBA00022801"/>
    </source>
</evidence>
<name>A0A1I5H4F0_9HYPH</name>